<protein>
    <submittedName>
        <fullName evidence="1">Glycosyltransferase family 4 protein</fullName>
    </submittedName>
</protein>
<organism evidence="1 2">
    <name type="scientific">Frondihabitans cladoniiphilus</name>
    <dbReference type="NCBI Taxonomy" id="715785"/>
    <lineage>
        <taxon>Bacteria</taxon>
        <taxon>Bacillati</taxon>
        <taxon>Actinomycetota</taxon>
        <taxon>Actinomycetes</taxon>
        <taxon>Micrococcales</taxon>
        <taxon>Microbacteriaceae</taxon>
        <taxon>Frondihabitans</taxon>
    </lineage>
</organism>
<dbReference type="Proteomes" id="UP001501295">
    <property type="component" value="Unassembled WGS sequence"/>
</dbReference>
<dbReference type="PANTHER" id="PTHR12526:SF600">
    <property type="entry name" value="GLYCOSYL TRANSFERASE GROUP 1"/>
    <property type="match status" value="1"/>
</dbReference>
<dbReference type="EMBL" id="BAABLM010000003">
    <property type="protein sequence ID" value="GAA4674649.1"/>
    <property type="molecule type" value="Genomic_DNA"/>
</dbReference>
<comment type="caution">
    <text evidence="1">The sequence shown here is derived from an EMBL/GenBank/DDBJ whole genome shotgun (WGS) entry which is preliminary data.</text>
</comment>
<dbReference type="Gene3D" id="3.40.50.2000">
    <property type="entry name" value="Glycogen Phosphorylase B"/>
    <property type="match status" value="2"/>
</dbReference>
<keyword evidence="2" id="KW-1185">Reference proteome</keyword>
<gene>
    <name evidence="1" type="ORF">GCM10025780_18920</name>
</gene>
<dbReference type="SUPFAM" id="SSF53756">
    <property type="entry name" value="UDP-Glycosyltransferase/glycogen phosphorylase"/>
    <property type="match status" value="1"/>
</dbReference>
<dbReference type="CDD" id="cd03801">
    <property type="entry name" value="GT4_PimA-like"/>
    <property type="match status" value="1"/>
</dbReference>
<dbReference type="RefSeq" id="WP_345375599.1">
    <property type="nucleotide sequence ID" value="NZ_BAABLM010000003.1"/>
</dbReference>
<evidence type="ECO:0000313" key="2">
    <source>
        <dbReference type="Proteomes" id="UP001501295"/>
    </source>
</evidence>
<proteinExistence type="predicted"/>
<dbReference type="Pfam" id="PF13692">
    <property type="entry name" value="Glyco_trans_1_4"/>
    <property type="match status" value="1"/>
</dbReference>
<reference evidence="2" key="1">
    <citation type="journal article" date="2019" name="Int. J. Syst. Evol. Microbiol.">
        <title>The Global Catalogue of Microorganisms (GCM) 10K type strain sequencing project: providing services to taxonomists for standard genome sequencing and annotation.</title>
        <authorList>
            <consortium name="The Broad Institute Genomics Platform"/>
            <consortium name="The Broad Institute Genome Sequencing Center for Infectious Disease"/>
            <person name="Wu L."/>
            <person name="Ma J."/>
        </authorList>
    </citation>
    <scope>NUCLEOTIDE SEQUENCE [LARGE SCALE GENOMIC DNA]</scope>
    <source>
        <strain evidence="2">JCM 18956</strain>
    </source>
</reference>
<accession>A0ABP8VXI4</accession>
<sequence length="387" mass="40922">MRSVLMSKFVPWPANSGEKRRTLAIARALKTLGDVTICGFLGTNEEVEGLVQEGFDVRAVPLARSWGKTIPGLAKGKSLSAARFWDPAFAQQVTEATAEPYDVLVVEHVQFQMYAPADSKAYTVVDMHNIESSLAERVSSTKTGPLKAVYAVDAAALTRLEKQALTADTVLVVSDADKAVLETESRRPNVRVVPNGWDPTEALPTTDTPVVSFVALLSWGPNVDAAVWFTTKVWPLVTAALPEAHLQLVGREPAPEVRALASASVEVTGTVAELDPWYEKTLVAVAPLLAGGGSRLKILEGLAAGRPIVATTIGAEGLEDLVGDGVVVADEPARMADEIVALLRDPATTHALGAQGARAVAERHSWEAAVEPLLSAITKSGIAVTSA</sequence>
<dbReference type="PANTHER" id="PTHR12526">
    <property type="entry name" value="GLYCOSYLTRANSFERASE"/>
    <property type="match status" value="1"/>
</dbReference>
<evidence type="ECO:0000313" key="1">
    <source>
        <dbReference type="EMBL" id="GAA4674649.1"/>
    </source>
</evidence>
<name>A0ABP8VXI4_9MICO</name>